<evidence type="ECO:0000256" key="1">
    <source>
        <dbReference type="SAM" id="MobiDB-lite"/>
    </source>
</evidence>
<sequence length="95" mass="11196">MYNILFYHQQLTTMRDLCLLSIIFDVFFKEEKQIDFHKEEQQEQGDRAADTASNAAGPDSQQMRMDLGIMNGFWWRDNESLEGEDLKENLHPVKP</sequence>
<feature type="compositionally biased region" description="Basic and acidic residues" evidence="1">
    <location>
        <begin position="37"/>
        <end position="49"/>
    </location>
</feature>
<gene>
    <name evidence="2" type="ORF">DUI87_04740</name>
</gene>
<reference evidence="2 3" key="1">
    <citation type="submission" date="2018-07" db="EMBL/GenBank/DDBJ databases">
        <title>A high quality draft genome assembly of the barn swallow (H. rustica rustica).</title>
        <authorList>
            <person name="Formenti G."/>
            <person name="Chiara M."/>
            <person name="Poveda L."/>
            <person name="Francoijs K.-J."/>
            <person name="Bonisoli-Alquati A."/>
            <person name="Canova L."/>
            <person name="Gianfranceschi L."/>
            <person name="Horner D.S."/>
            <person name="Saino N."/>
        </authorList>
    </citation>
    <scope>NUCLEOTIDE SEQUENCE [LARGE SCALE GENOMIC DNA]</scope>
    <source>
        <strain evidence="2">Chelidonia</strain>
        <tissue evidence="2">Blood</tissue>
    </source>
</reference>
<comment type="caution">
    <text evidence="2">The sequence shown here is derived from an EMBL/GenBank/DDBJ whole genome shotgun (WGS) entry which is preliminary data.</text>
</comment>
<feature type="region of interest" description="Disordered" evidence="1">
    <location>
        <begin position="37"/>
        <end position="62"/>
    </location>
</feature>
<feature type="compositionally biased region" description="Polar residues" evidence="1">
    <location>
        <begin position="51"/>
        <end position="62"/>
    </location>
</feature>
<name>A0A3M0L4M8_HIRRU</name>
<organism evidence="2 3">
    <name type="scientific">Hirundo rustica rustica</name>
    <dbReference type="NCBI Taxonomy" id="333673"/>
    <lineage>
        <taxon>Eukaryota</taxon>
        <taxon>Metazoa</taxon>
        <taxon>Chordata</taxon>
        <taxon>Craniata</taxon>
        <taxon>Vertebrata</taxon>
        <taxon>Euteleostomi</taxon>
        <taxon>Archelosauria</taxon>
        <taxon>Archosauria</taxon>
        <taxon>Dinosauria</taxon>
        <taxon>Saurischia</taxon>
        <taxon>Theropoda</taxon>
        <taxon>Coelurosauria</taxon>
        <taxon>Aves</taxon>
        <taxon>Neognathae</taxon>
        <taxon>Neoaves</taxon>
        <taxon>Telluraves</taxon>
        <taxon>Australaves</taxon>
        <taxon>Passeriformes</taxon>
        <taxon>Sylvioidea</taxon>
        <taxon>Hirundinidae</taxon>
        <taxon>Hirundo</taxon>
    </lineage>
</organism>
<evidence type="ECO:0000313" key="2">
    <source>
        <dbReference type="EMBL" id="RMC18844.1"/>
    </source>
</evidence>
<keyword evidence="3" id="KW-1185">Reference proteome</keyword>
<evidence type="ECO:0000313" key="3">
    <source>
        <dbReference type="Proteomes" id="UP000269221"/>
    </source>
</evidence>
<accession>A0A3M0L4M8</accession>
<dbReference type="Proteomes" id="UP000269221">
    <property type="component" value="Unassembled WGS sequence"/>
</dbReference>
<proteinExistence type="predicted"/>
<dbReference type="EMBL" id="QRBI01000096">
    <property type="protein sequence ID" value="RMC18844.1"/>
    <property type="molecule type" value="Genomic_DNA"/>
</dbReference>
<protein>
    <submittedName>
        <fullName evidence="2">Uncharacterized protein</fullName>
    </submittedName>
</protein>
<dbReference type="AlphaFoldDB" id="A0A3M0L4M8"/>